<dbReference type="Pfam" id="PF14464">
    <property type="entry name" value="Prok-JAB"/>
    <property type="match status" value="1"/>
</dbReference>
<keyword evidence="5" id="KW-0788">Thiol protease</keyword>
<name>A0A1V3IFT4_9PAST</name>
<keyword evidence="7" id="KW-0482">Metalloprotease</keyword>
<evidence type="ECO:0000256" key="4">
    <source>
        <dbReference type="ARBA" id="ARBA00022801"/>
    </source>
</evidence>
<gene>
    <name evidence="10" type="ORF">BKK50_10330</name>
</gene>
<evidence type="ECO:0000256" key="2">
    <source>
        <dbReference type="ARBA" id="ARBA00022670"/>
    </source>
</evidence>
<dbReference type="RefSeq" id="WP_077417832.1">
    <property type="nucleotide sequence ID" value="NZ_MLHI01000071.1"/>
</dbReference>
<dbReference type="PROSITE" id="PS50249">
    <property type="entry name" value="MPN"/>
    <property type="match status" value="1"/>
</dbReference>
<dbReference type="GO" id="GO:0008270">
    <property type="term" value="F:zinc ion binding"/>
    <property type="evidence" value="ECO:0007669"/>
    <property type="project" value="TreeGrafter"/>
</dbReference>
<evidence type="ECO:0000256" key="5">
    <source>
        <dbReference type="ARBA" id="ARBA00022807"/>
    </source>
</evidence>
<evidence type="ECO:0000256" key="6">
    <source>
        <dbReference type="ARBA" id="ARBA00022833"/>
    </source>
</evidence>
<keyword evidence="4" id="KW-0378">Hydrolase</keyword>
<dbReference type="EMBL" id="MLHJ01000118">
    <property type="protein sequence ID" value="OOF39720.1"/>
    <property type="molecule type" value="Genomic_DNA"/>
</dbReference>
<dbReference type="Proteomes" id="UP000189433">
    <property type="component" value="Unassembled WGS sequence"/>
</dbReference>
<dbReference type="InterPro" id="IPR028090">
    <property type="entry name" value="JAB_dom_prok"/>
</dbReference>
<keyword evidence="3" id="KW-0479">Metal-binding</keyword>
<sequence>MIMETLNTSIIAYAKSKEPHECCGFVVLKQGENQPHFLPCENIADDPMNYFEVSPEDFIKAEEMGKILALVHSHPNGEPRLSLADRQMQWQSDLDWWLVCGDEIYQFPKIAPLIGRSFEHSVQDCYTLFRDFYYLCGFDFPDYPRADEWWWQGENLYLDHLEEHGFYQISIENIQIGDIVLVRIESPVPNHAAIYVGDQMLLHHAPKRLSKRDIFDGYWLKYTHSIWRHKEWSMSNSTVVLDNLVANLG</sequence>
<evidence type="ECO:0000256" key="3">
    <source>
        <dbReference type="ARBA" id="ARBA00022723"/>
    </source>
</evidence>
<dbReference type="InterPro" id="IPR051929">
    <property type="entry name" value="VirAsm_ModProt"/>
</dbReference>
<feature type="domain" description="MPN" evidence="8">
    <location>
        <begin position="1"/>
        <end position="129"/>
    </location>
</feature>
<dbReference type="PROSITE" id="PS51935">
    <property type="entry name" value="NLPC_P60"/>
    <property type="match status" value="1"/>
</dbReference>
<dbReference type="GO" id="GO:0008234">
    <property type="term" value="F:cysteine-type peptidase activity"/>
    <property type="evidence" value="ECO:0007669"/>
    <property type="project" value="UniProtKB-KW"/>
</dbReference>
<protein>
    <submittedName>
        <fullName evidence="10">Phage tail protein</fullName>
    </submittedName>
</protein>
<accession>A0A1V3IFT4</accession>
<evidence type="ECO:0000259" key="9">
    <source>
        <dbReference type="PROSITE" id="PS51935"/>
    </source>
</evidence>
<evidence type="ECO:0000256" key="1">
    <source>
        <dbReference type="ARBA" id="ARBA00007074"/>
    </source>
</evidence>
<evidence type="ECO:0000313" key="10">
    <source>
        <dbReference type="EMBL" id="OOF39720.1"/>
    </source>
</evidence>
<dbReference type="AlphaFoldDB" id="A0A1V3IFT4"/>
<reference evidence="10 11" key="1">
    <citation type="submission" date="2016-10" db="EMBL/GenBank/DDBJ databases">
        <title>Rodentibacter gen. nov. and new species.</title>
        <authorList>
            <person name="Christensen H."/>
        </authorList>
    </citation>
    <scope>NUCLEOTIDE SEQUENCE [LARGE SCALE GENOMIC DNA]</scope>
    <source>
        <strain evidence="10 11">CCUG17206</strain>
    </source>
</reference>
<dbReference type="PANTHER" id="PTHR34858">
    <property type="entry name" value="CYSO-CYSTEINE PEPTIDASE"/>
    <property type="match status" value="1"/>
</dbReference>
<dbReference type="InterPro" id="IPR037518">
    <property type="entry name" value="MPN"/>
</dbReference>
<dbReference type="InterPro" id="IPR000555">
    <property type="entry name" value="JAMM/MPN+_dom"/>
</dbReference>
<dbReference type="Gene3D" id="3.40.140.10">
    <property type="entry name" value="Cytidine Deaminase, domain 2"/>
    <property type="match status" value="1"/>
</dbReference>
<proteinExistence type="inferred from homology"/>
<evidence type="ECO:0000313" key="11">
    <source>
        <dbReference type="Proteomes" id="UP000189433"/>
    </source>
</evidence>
<dbReference type="GO" id="GO:0008235">
    <property type="term" value="F:metalloexopeptidase activity"/>
    <property type="evidence" value="ECO:0007669"/>
    <property type="project" value="TreeGrafter"/>
</dbReference>
<keyword evidence="11" id="KW-1185">Reference proteome</keyword>
<dbReference type="PANTHER" id="PTHR34858:SF1">
    <property type="entry name" value="CYSO-CYSTEINE PEPTIDASE"/>
    <property type="match status" value="1"/>
</dbReference>
<dbReference type="STRING" id="1908260.BKK50_10330"/>
<evidence type="ECO:0000256" key="7">
    <source>
        <dbReference type="ARBA" id="ARBA00023049"/>
    </source>
</evidence>
<comment type="caution">
    <text evidence="10">The sequence shown here is derived from an EMBL/GenBank/DDBJ whole genome shotgun (WGS) entry which is preliminary data.</text>
</comment>
<dbReference type="SMART" id="SM00232">
    <property type="entry name" value="JAB_MPN"/>
    <property type="match status" value="1"/>
</dbReference>
<dbReference type="SUPFAM" id="SSF54001">
    <property type="entry name" value="Cysteine proteinases"/>
    <property type="match status" value="1"/>
</dbReference>
<dbReference type="InterPro" id="IPR038765">
    <property type="entry name" value="Papain-like_cys_pep_sf"/>
</dbReference>
<evidence type="ECO:0000259" key="8">
    <source>
        <dbReference type="PROSITE" id="PS50249"/>
    </source>
</evidence>
<organism evidence="10 11">
    <name type="scientific">Rodentibacter rarus</name>
    <dbReference type="NCBI Taxonomy" id="1908260"/>
    <lineage>
        <taxon>Bacteria</taxon>
        <taxon>Pseudomonadati</taxon>
        <taxon>Pseudomonadota</taxon>
        <taxon>Gammaproteobacteria</taxon>
        <taxon>Pasteurellales</taxon>
        <taxon>Pasteurellaceae</taxon>
        <taxon>Rodentibacter</taxon>
    </lineage>
</organism>
<dbReference type="CDD" id="cd08073">
    <property type="entry name" value="MPN_NLPC_P60"/>
    <property type="match status" value="1"/>
</dbReference>
<comment type="similarity">
    <text evidence="1">Belongs to the peptidase C40 family.</text>
</comment>
<dbReference type="GO" id="GO:0006508">
    <property type="term" value="P:proteolysis"/>
    <property type="evidence" value="ECO:0007669"/>
    <property type="project" value="UniProtKB-KW"/>
</dbReference>
<dbReference type="InterPro" id="IPR000064">
    <property type="entry name" value="NLP_P60_dom"/>
</dbReference>
<keyword evidence="6" id="KW-0862">Zinc</keyword>
<dbReference type="SUPFAM" id="SSF102712">
    <property type="entry name" value="JAB1/MPN domain"/>
    <property type="match status" value="1"/>
</dbReference>
<keyword evidence="2" id="KW-0645">Protease</keyword>
<feature type="domain" description="NlpC/P60" evidence="9">
    <location>
        <begin position="92"/>
        <end position="230"/>
    </location>
</feature>
<dbReference type="Gene3D" id="3.90.1720.10">
    <property type="entry name" value="endopeptidase domain like (from Nostoc punctiforme)"/>
    <property type="match status" value="1"/>
</dbReference>
<dbReference type="Pfam" id="PF00877">
    <property type="entry name" value="NLPC_P60"/>
    <property type="match status" value="1"/>
</dbReference>